<dbReference type="Proteomes" id="UP001056120">
    <property type="component" value="Linkage Group LG26"/>
</dbReference>
<evidence type="ECO:0000313" key="1">
    <source>
        <dbReference type="EMBL" id="KAI3694879.1"/>
    </source>
</evidence>
<name>A0ACB8ZB32_9ASTR</name>
<evidence type="ECO:0000313" key="2">
    <source>
        <dbReference type="Proteomes" id="UP001056120"/>
    </source>
</evidence>
<dbReference type="EMBL" id="CM042043">
    <property type="protein sequence ID" value="KAI3694879.1"/>
    <property type="molecule type" value="Genomic_DNA"/>
</dbReference>
<organism evidence="1 2">
    <name type="scientific">Smallanthus sonchifolius</name>
    <dbReference type="NCBI Taxonomy" id="185202"/>
    <lineage>
        <taxon>Eukaryota</taxon>
        <taxon>Viridiplantae</taxon>
        <taxon>Streptophyta</taxon>
        <taxon>Embryophyta</taxon>
        <taxon>Tracheophyta</taxon>
        <taxon>Spermatophyta</taxon>
        <taxon>Magnoliopsida</taxon>
        <taxon>eudicotyledons</taxon>
        <taxon>Gunneridae</taxon>
        <taxon>Pentapetalae</taxon>
        <taxon>asterids</taxon>
        <taxon>campanulids</taxon>
        <taxon>Asterales</taxon>
        <taxon>Asteraceae</taxon>
        <taxon>Asteroideae</taxon>
        <taxon>Heliantheae alliance</taxon>
        <taxon>Millerieae</taxon>
        <taxon>Smallanthus</taxon>
    </lineage>
</organism>
<reference evidence="1 2" key="2">
    <citation type="journal article" date="2022" name="Mol. Ecol. Resour.">
        <title>The genomes of chicory, endive, great burdock and yacon provide insights into Asteraceae paleo-polyploidization history and plant inulin production.</title>
        <authorList>
            <person name="Fan W."/>
            <person name="Wang S."/>
            <person name="Wang H."/>
            <person name="Wang A."/>
            <person name="Jiang F."/>
            <person name="Liu H."/>
            <person name="Zhao H."/>
            <person name="Xu D."/>
            <person name="Zhang Y."/>
        </authorList>
    </citation>
    <scope>NUCLEOTIDE SEQUENCE [LARGE SCALE GENOMIC DNA]</scope>
    <source>
        <strain evidence="2">cv. Yunnan</strain>
        <tissue evidence="1">Leaves</tissue>
    </source>
</reference>
<protein>
    <submittedName>
        <fullName evidence="1">Uncharacterized protein</fullName>
    </submittedName>
</protein>
<accession>A0ACB8ZB32</accession>
<reference evidence="2" key="1">
    <citation type="journal article" date="2022" name="Mol. Ecol. Resour.">
        <title>The genomes of chicory, endive, great burdock and yacon provide insights into Asteraceae palaeo-polyploidization history and plant inulin production.</title>
        <authorList>
            <person name="Fan W."/>
            <person name="Wang S."/>
            <person name="Wang H."/>
            <person name="Wang A."/>
            <person name="Jiang F."/>
            <person name="Liu H."/>
            <person name="Zhao H."/>
            <person name="Xu D."/>
            <person name="Zhang Y."/>
        </authorList>
    </citation>
    <scope>NUCLEOTIDE SEQUENCE [LARGE SCALE GENOMIC DNA]</scope>
    <source>
        <strain evidence="2">cv. Yunnan</strain>
    </source>
</reference>
<sequence>MFYAWRIGFNDHFLCCSTIRVIQIYSQNISIRSFKEQNIIICIVFNLADRLELSHKLPRIHLHFQEKSRLFTLMPMNKTPKDGCIM</sequence>
<comment type="caution">
    <text evidence="1">The sequence shown here is derived from an EMBL/GenBank/DDBJ whole genome shotgun (WGS) entry which is preliminary data.</text>
</comment>
<keyword evidence="2" id="KW-1185">Reference proteome</keyword>
<proteinExistence type="predicted"/>
<gene>
    <name evidence="1" type="ORF">L1987_77860</name>
</gene>